<accession>A0ABW4TQ57</accession>
<feature type="domain" description="N-acetyltransferase" evidence="1">
    <location>
        <begin position="115"/>
        <end position="259"/>
    </location>
</feature>
<gene>
    <name evidence="2" type="ORF">ACFSDE_14795</name>
</gene>
<dbReference type="InterPro" id="IPR016181">
    <property type="entry name" value="Acyl_CoA_acyltransferase"/>
</dbReference>
<keyword evidence="2" id="KW-0012">Acyltransferase</keyword>
<dbReference type="InterPro" id="IPR038740">
    <property type="entry name" value="BioF2-like_GNAT_dom"/>
</dbReference>
<dbReference type="EC" id="2.3.1.-" evidence="2"/>
<keyword evidence="3" id="KW-1185">Reference proteome</keyword>
<dbReference type="RefSeq" id="WP_343919754.1">
    <property type="nucleotide sequence ID" value="NZ_BAAAJT010000002.1"/>
</dbReference>
<evidence type="ECO:0000259" key="1">
    <source>
        <dbReference type="PROSITE" id="PS51186"/>
    </source>
</evidence>
<dbReference type="CDD" id="cd04301">
    <property type="entry name" value="NAT_SF"/>
    <property type="match status" value="1"/>
</dbReference>
<dbReference type="Proteomes" id="UP001597351">
    <property type="component" value="Unassembled WGS sequence"/>
</dbReference>
<protein>
    <submittedName>
        <fullName evidence="2">GNAT family N-acetyltransferase</fullName>
        <ecNumber evidence="2">2.3.1.-</ecNumber>
    </submittedName>
</protein>
<dbReference type="GO" id="GO:0016746">
    <property type="term" value="F:acyltransferase activity"/>
    <property type="evidence" value="ECO:0007669"/>
    <property type="project" value="UniProtKB-KW"/>
</dbReference>
<evidence type="ECO:0000313" key="2">
    <source>
        <dbReference type="EMBL" id="MFD1948066.1"/>
    </source>
</evidence>
<dbReference type="SUPFAM" id="SSF55729">
    <property type="entry name" value="Acyl-CoA N-acyltransferases (Nat)"/>
    <property type="match status" value="1"/>
</dbReference>
<name>A0ABW4TQ57_9ACTN</name>
<evidence type="ECO:0000313" key="3">
    <source>
        <dbReference type="Proteomes" id="UP001597351"/>
    </source>
</evidence>
<keyword evidence="2" id="KW-0808">Transferase</keyword>
<dbReference type="Pfam" id="PF13480">
    <property type="entry name" value="Acetyltransf_6"/>
    <property type="match status" value="1"/>
</dbReference>
<comment type="caution">
    <text evidence="2">The sequence shown here is derived from an EMBL/GenBank/DDBJ whole genome shotgun (WGS) entry which is preliminary data.</text>
</comment>
<dbReference type="Gene3D" id="3.40.630.30">
    <property type="match status" value="1"/>
</dbReference>
<organism evidence="2 3">
    <name type="scientific">Nocardioides aestuarii</name>
    <dbReference type="NCBI Taxonomy" id="252231"/>
    <lineage>
        <taxon>Bacteria</taxon>
        <taxon>Bacillati</taxon>
        <taxon>Actinomycetota</taxon>
        <taxon>Actinomycetes</taxon>
        <taxon>Propionibacteriales</taxon>
        <taxon>Nocardioidaceae</taxon>
        <taxon>Nocardioides</taxon>
    </lineage>
</organism>
<reference evidence="3" key="1">
    <citation type="journal article" date="2019" name="Int. J. Syst. Evol. Microbiol.">
        <title>The Global Catalogue of Microorganisms (GCM) 10K type strain sequencing project: providing services to taxonomists for standard genome sequencing and annotation.</title>
        <authorList>
            <consortium name="The Broad Institute Genomics Platform"/>
            <consortium name="The Broad Institute Genome Sequencing Center for Infectious Disease"/>
            <person name="Wu L."/>
            <person name="Ma J."/>
        </authorList>
    </citation>
    <scope>NUCLEOTIDE SEQUENCE [LARGE SCALE GENOMIC DNA]</scope>
    <source>
        <strain evidence="3">CGMCC 1.12477</strain>
    </source>
</reference>
<dbReference type="EMBL" id="JBHUGD010000003">
    <property type="protein sequence ID" value="MFD1948066.1"/>
    <property type="molecule type" value="Genomic_DNA"/>
</dbReference>
<dbReference type="PROSITE" id="PS51186">
    <property type="entry name" value="GNAT"/>
    <property type="match status" value="1"/>
</dbReference>
<proteinExistence type="predicted"/>
<sequence>MDPLDPDRVRAAAARWVWVPVDATEVESDDYRLTHYTDYTSVQWSRTSRPLGEVLDEVVDHARAAGRPTLRWWVDERTVPADTDQQLVGLGLEEVERLVVLALPLSAELDVPDGVEVVEVTDRAGLELAGRIQAEVFDMSPPTPAQVEDMLAAVSRPESERLVRCYVAHVDGVPVASGGSTVDGDALRFWDGSCLPAYRGRGAYRALVARRIADARPTTADFALVKAVDDTSAPILTRLGFTPYGLQRCFSLSLRRAAGERSPGEGPTPRITAS</sequence>
<dbReference type="InterPro" id="IPR000182">
    <property type="entry name" value="GNAT_dom"/>
</dbReference>